<accession>A8NWS4</accession>
<dbReference type="RefSeq" id="XP_001836973.1">
    <property type="nucleotide sequence ID" value="XM_001836921.1"/>
</dbReference>
<dbReference type="VEuPathDB" id="FungiDB:CC1G_00109"/>
<dbReference type="OrthoDB" id="3267789at2759"/>
<dbReference type="InParanoid" id="A8NWS4"/>
<dbReference type="GeneID" id="6013528"/>
<comment type="caution">
    <text evidence="2">The sequence shown here is derived from an EMBL/GenBank/DDBJ whole genome shotgun (WGS) entry which is preliminary data.</text>
</comment>
<feature type="compositionally biased region" description="Pro residues" evidence="1">
    <location>
        <begin position="284"/>
        <end position="304"/>
    </location>
</feature>
<dbReference type="Proteomes" id="UP000001861">
    <property type="component" value="Unassembled WGS sequence"/>
</dbReference>
<evidence type="ECO:0000313" key="3">
    <source>
        <dbReference type="Proteomes" id="UP000001861"/>
    </source>
</evidence>
<feature type="compositionally biased region" description="Polar residues" evidence="1">
    <location>
        <begin position="417"/>
        <end position="428"/>
    </location>
</feature>
<feature type="region of interest" description="Disordered" evidence="1">
    <location>
        <begin position="1"/>
        <end position="205"/>
    </location>
</feature>
<feature type="compositionally biased region" description="Basic and acidic residues" evidence="1">
    <location>
        <begin position="63"/>
        <end position="81"/>
    </location>
</feature>
<feature type="region of interest" description="Disordered" evidence="1">
    <location>
        <begin position="277"/>
        <end position="457"/>
    </location>
</feature>
<feature type="compositionally biased region" description="Polar residues" evidence="1">
    <location>
        <begin position="122"/>
        <end position="136"/>
    </location>
</feature>
<evidence type="ECO:0000313" key="2">
    <source>
        <dbReference type="EMBL" id="EAU84590.1"/>
    </source>
</evidence>
<feature type="compositionally biased region" description="Low complexity" evidence="1">
    <location>
        <begin position="1"/>
        <end position="16"/>
    </location>
</feature>
<organism evidence="2 3">
    <name type="scientific">Coprinopsis cinerea (strain Okayama-7 / 130 / ATCC MYA-4618 / FGSC 9003)</name>
    <name type="common">Inky cap fungus</name>
    <name type="synonym">Hormographiella aspergillata</name>
    <dbReference type="NCBI Taxonomy" id="240176"/>
    <lineage>
        <taxon>Eukaryota</taxon>
        <taxon>Fungi</taxon>
        <taxon>Dikarya</taxon>
        <taxon>Basidiomycota</taxon>
        <taxon>Agaricomycotina</taxon>
        <taxon>Agaricomycetes</taxon>
        <taxon>Agaricomycetidae</taxon>
        <taxon>Agaricales</taxon>
        <taxon>Agaricineae</taxon>
        <taxon>Psathyrellaceae</taxon>
        <taxon>Coprinopsis</taxon>
    </lineage>
</organism>
<name>A8NWS4_COPC7</name>
<feature type="compositionally biased region" description="Polar residues" evidence="1">
    <location>
        <begin position="323"/>
        <end position="343"/>
    </location>
</feature>
<dbReference type="EMBL" id="AACS02000005">
    <property type="protein sequence ID" value="EAU84590.1"/>
    <property type="molecule type" value="Genomic_DNA"/>
</dbReference>
<feature type="compositionally biased region" description="Gly residues" evidence="1">
    <location>
        <begin position="48"/>
        <end position="57"/>
    </location>
</feature>
<reference evidence="2 3" key="1">
    <citation type="journal article" date="2010" name="Proc. Natl. Acad. Sci. U.S.A.">
        <title>Insights into evolution of multicellular fungi from the assembled chromosomes of the mushroom Coprinopsis cinerea (Coprinus cinereus).</title>
        <authorList>
            <person name="Stajich J.E."/>
            <person name="Wilke S.K."/>
            <person name="Ahren D."/>
            <person name="Au C.H."/>
            <person name="Birren B.W."/>
            <person name="Borodovsky M."/>
            <person name="Burns C."/>
            <person name="Canback B."/>
            <person name="Casselton L.A."/>
            <person name="Cheng C.K."/>
            <person name="Deng J."/>
            <person name="Dietrich F.S."/>
            <person name="Fargo D.C."/>
            <person name="Farman M.L."/>
            <person name="Gathman A.C."/>
            <person name="Goldberg J."/>
            <person name="Guigo R."/>
            <person name="Hoegger P.J."/>
            <person name="Hooker J.B."/>
            <person name="Huggins A."/>
            <person name="James T.Y."/>
            <person name="Kamada T."/>
            <person name="Kilaru S."/>
            <person name="Kodira C."/>
            <person name="Kues U."/>
            <person name="Kupfer D."/>
            <person name="Kwan H.S."/>
            <person name="Lomsadze A."/>
            <person name="Li W."/>
            <person name="Lilly W.W."/>
            <person name="Ma L.J."/>
            <person name="Mackey A.J."/>
            <person name="Manning G."/>
            <person name="Martin F."/>
            <person name="Muraguchi H."/>
            <person name="Natvig D.O."/>
            <person name="Palmerini H."/>
            <person name="Ramesh M.A."/>
            <person name="Rehmeyer C.J."/>
            <person name="Roe B.A."/>
            <person name="Shenoy N."/>
            <person name="Stanke M."/>
            <person name="Ter-Hovhannisyan V."/>
            <person name="Tunlid A."/>
            <person name="Velagapudi R."/>
            <person name="Vision T.J."/>
            <person name="Zeng Q."/>
            <person name="Zolan M.E."/>
            <person name="Pukkila P.J."/>
        </authorList>
    </citation>
    <scope>NUCLEOTIDE SEQUENCE [LARGE SCALE GENOMIC DNA]</scope>
    <source>
        <strain evidence="3">Okayama-7 / 130 / ATCC MYA-4618 / FGSC 9003</strain>
    </source>
</reference>
<dbReference type="KEGG" id="cci:CC1G_00109"/>
<keyword evidence="3" id="KW-1185">Reference proteome</keyword>
<feature type="compositionally biased region" description="Polar residues" evidence="1">
    <location>
        <begin position="439"/>
        <end position="455"/>
    </location>
</feature>
<feature type="region of interest" description="Disordered" evidence="1">
    <location>
        <begin position="470"/>
        <end position="500"/>
    </location>
</feature>
<sequence>MATPAPSANSSSTSSSRWERSGDIGSAFSSFSRGGGGRGRGNSHRGGRGGGGRGGSRGSNSNREGRAPPDSRPERTQEKPKPVPSTNKPPSVADPSEKPPSTPRTKGSSRRGSRAAAPPPISTQVSTQSSELPTPQSASRSSNRRRRSNANRGSNSKIKPNGPDDHLLGSGRPRVSSIPQTAPIRDTPPHLAARASNTGTPDMRTNIDALVERVRASAMADNRPSTPGSHIDWAGDDDDSLPDLDDWGITTTNTSQASLPAQTISPIIVDGLKPLPEPIAAKVPTPPNAVPTPPPAVKPNPPPSTNSKAGESKLPPAPPTSKPEATSSKPTDQASEVPQNANPQEALPPPAKKSEATSKASASETNSTPAQVSGGASTPKPVEPATAQDPLFGGVGNKEGLSASIHAPKGPADATSAPANLSTYNNLPKQPYNHHHGYNDNNSLHGFSHGANNRTRGGRPFSYHSQNYRGRGGGFGGNHHSRNHSSPSMGTSGRPAHSRPVITGDAISRLARTIVATTPKAAQPVSSGGDS</sequence>
<feature type="compositionally biased region" description="Acidic residues" evidence="1">
    <location>
        <begin position="234"/>
        <end position="246"/>
    </location>
</feature>
<feature type="region of interest" description="Disordered" evidence="1">
    <location>
        <begin position="218"/>
        <end position="257"/>
    </location>
</feature>
<proteinExistence type="predicted"/>
<protein>
    <submittedName>
        <fullName evidence="2">Uncharacterized protein</fullName>
    </submittedName>
</protein>
<dbReference type="OMA" id="QGDANEH"/>
<dbReference type="eggNOG" id="ENOG502SQSK">
    <property type="taxonomic scope" value="Eukaryota"/>
</dbReference>
<evidence type="ECO:0000256" key="1">
    <source>
        <dbReference type="SAM" id="MobiDB-lite"/>
    </source>
</evidence>
<feature type="compositionally biased region" description="Polar residues" evidence="1">
    <location>
        <begin position="366"/>
        <end position="376"/>
    </location>
</feature>
<gene>
    <name evidence="2" type="ORF">CC1G_00109</name>
</gene>
<dbReference type="AlphaFoldDB" id="A8NWS4"/>